<feature type="signal peptide" evidence="1">
    <location>
        <begin position="1"/>
        <end position="21"/>
    </location>
</feature>
<feature type="domain" description="Receptor L-domain" evidence="2">
    <location>
        <begin position="741"/>
        <end position="820"/>
    </location>
</feature>
<dbReference type="EMBL" id="CP092624">
    <property type="protein sequence ID" value="UMM33278.1"/>
    <property type="molecule type" value="Genomic_DNA"/>
</dbReference>
<proteinExistence type="predicted"/>
<dbReference type="Pfam" id="PF01030">
    <property type="entry name" value="Recep_L_domain"/>
    <property type="match status" value="5"/>
</dbReference>
<evidence type="ECO:0000259" key="2">
    <source>
        <dbReference type="Pfam" id="PF01030"/>
    </source>
</evidence>
<dbReference type="AlphaFoldDB" id="A0AAE9F3G4"/>
<dbReference type="InterPro" id="IPR000494">
    <property type="entry name" value="Rcpt_L-dom"/>
</dbReference>
<feature type="chain" id="PRO_5042140971" description="Receptor L-domain domain-containing protein" evidence="1">
    <location>
        <begin position="22"/>
        <end position="912"/>
    </location>
</feature>
<keyword evidence="4" id="KW-1185">Reference proteome</keyword>
<feature type="domain" description="Receptor L-domain" evidence="2">
    <location>
        <begin position="444"/>
        <end position="529"/>
    </location>
</feature>
<accession>A0AAE9F3G4</accession>
<protein>
    <recommendedName>
        <fullName evidence="2">Receptor L-domain domain-containing protein</fullName>
    </recommendedName>
</protein>
<dbReference type="PANTHER" id="PTHR21662">
    <property type="entry name" value="RECEPTOR PROTEIN-TYROSINE KINASE"/>
    <property type="match status" value="1"/>
</dbReference>
<dbReference type="InterPro" id="IPR036941">
    <property type="entry name" value="Rcpt_L-dom_sf"/>
</dbReference>
<reference evidence="3 4" key="1">
    <citation type="submission" date="2022-04" db="EMBL/GenBank/DDBJ databases">
        <title>Chromosome-level reference genomes for two strains of Caenorhabditis briggsae: an improved platform for comparative genomics.</title>
        <authorList>
            <person name="Stevens L."/>
            <person name="Andersen E."/>
        </authorList>
    </citation>
    <scope>NUCLEOTIDE SEQUENCE [LARGE SCALE GENOMIC DNA]</scope>
    <source>
        <strain evidence="3">VX34</strain>
        <tissue evidence="3">Whole-organism</tissue>
    </source>
</reference>
<dbReference type="PANTHER" id="PTHR21662:SF7">
    <property type="entry name" value="RECEPTOR L-DOMAIN DOMAIN-CONTAINING PROTEIN"/>
    <property type="match status" value="1"/>
</dbReference>
<name>A0AAE9F3G4_CAEBR</name>
<dbReference type="InterPro" id="IPR053079">
    <property type="entry name" value="SPS2_domain"/>
</dbReference>
<feature type="domain" description="Receptor L-domain" evidence="2">
    <location>
        <begin position="88"/>
        <end position="202"/>
    </location>
</feature>
<evidence type="ECO:0000313" key="3">
    <source>
        <dbReference type="EMBL" id="UMM33278.1"/>
    </source>
</evidence>
<feature type="domain" description="Receptor L-domain" evidence="2">
    <location>
        <begin position="590"/>
        <end position="702"/>
    </location>
</feature>
<dbReference type="SUPFAM" id="SSF52058">
    <property type="entry name" value="L domain-like"/>
    <property type="match status" value="5"/>
</dbReference>
<sequence>MLSKPQLLSIICLFSVPIVQGQREQACGKLQNFANGDTCTWRIVKNPQLDISSYEFLAYRRLENYGNLKDYECVNVRITSESLPYYSNCTSINNGAEEKALKISNMSSSMDLTGFLKLKSVAGGIEISNTDLVDLSFLKNLKIIDMPGGPTDRATIEIQNNPNLKRLGWDSITALPTNGKLLLNITKNHPEFCLTIEEVQKFAKVAPWFFNEDKILLCPNLTRRDGQKVCNFDGFGSFETDCRHVVGDVVIDEDNEKDVWMLENVTYIYGSLIVRDTRELANLDFLSSLRLVMRLTKDEDQIIRVLSNKKLEQVIFPKMKTPPFPIGEGDFIDIDGNSLEIFKVQRECILIRAMTRADVKYNGKGCCEFGEFVVADNPNLTDIERLRLFRNSDGCTWRIVRNPRLDTTSYEFLIWVNLENYGNLKDYGCSNVRITSESLPYYSNCTSINDGSEEKAVKISRISSSMNLTGFLKLRKIAGGIEVSNTDLEDLSFMKNLKVLDVSRGIMGRATIELQNNPNLKRLGWDSITTKPFPFGDDNFIDIDGNSLEIFKVQKECMLIRAMTKAKVKYNGNECVNVYITPESLPYYTNCTHITGGDQGVLKIANLTDSLNLSGLLSLKKVEGNIEIFENQVSNLSFLSNLENVSKDYLSIYNLTHIHNNPDLKRLGWDSIKKMVSKFDIYTVSIHDNHPDFCLTTRELQTFAENDVYVYNLEAKLCADLERKDGEKICNFVDLTSLDLKCQHLIGEVNINNENEDYSWKLENITNIYGSIVVQYTEKLTDLNFLRNLRAVASLNYDGPPSIQINHNRMLQTVTLPNMKVPPFPKFKSGVIEINGNSMEIFKYLKDCLLFQTQTKSSVKYNGKSCKKLPVAPGKQPVKDTDYEDEYEVEPSGNLSYSASLIISLLMILVVL</sequence>
<gene>
    <name evidence="3" type="ORF">L5515_006818</name>
</gene>
<dbReference type="Gene3D" id="3.80.20.20">
    <property type="entry name" value="Receptor L-domain"/>
    <property type="match status" value="5"/>
</dbReference>
<evidence type="ECO:0000313" key="4">
    <source>
        <dbReference type="Proteomes" id="UP000829354"/>
    </source>
</evidence>
<dbReference type="Proteomes" id="UP000829354">
    <property type="component" value="Chromosome V"/>
</dbReference>
<organism evidence="3 4">
    <name type="scientific">Caenorhabditis briggsae</name>
    <dbReference type="NCBI Taxonomy" id="6238"/>
    <lineage>
        <taxon>Eukaryota</taxon>
        <taxon>Metazoa</taxon>
        <taxon>Ecdysozoa</taxon>
        <taxon>Nematoda</taxon>
        <taxon>Chromadorea</taxon>
        <taxon>Rhabditida</taxon>
        <taxon>Rhabditina</taxon>
        <taxon>Rhabditomorpha</taxon>
        <taxon>Rhabditoidea</taxon>
        <taxon>Rhabditidae</taxon>
        <taxon>Peloderinae</taxon>
        <taxon>Caenorhabditis</taxon>
    </lineage>
</organism>
<evidence type="ECO:0000256" key="1">
    <source>
        <dbReference type="SAM" id="SignalP"/>
    </source>
</evidence>
<feature type="domain" description="Receptor L-domain" evidence="2">
    <location>
        <begin position="241"/>
        <end position="320"/>
    </location>
</feature>
<keyword evidence="1" id="KW-0732">Signal</keyword>